<dbReference type="Proteomes" id="UP000537890">
    <property type="component" value="Unassembled WGS sequence"/>
</dbReference>
<proteinExistence type="predicted"/>
<name>A0A7Z0MNR5_9GAMM</name>
<evidence type="ECO:0000313" key="2">
    <source>
        <dbReference type="Proteomes" id="UP000537890"/>
    </source>
</evidence>
<dbReference type="EMBL" id="JACCHS010000070">
    <property type="protein sequence ID" value="NYT47021.1"/>
    <property type="molecule type" value="Genomic_DNA"/>
</dbReference>
<organism evidence="1 2">
    <name type="scientific">Candidatus Methanofishera endochildressiae</name>
    <dbReference type="NCBI Taxonomy" id="2738884"/>
    <lineage>
        <taxon>Bacteria</taxon>
        <taxon>Pseudomonadati</taxon>
        <taxon>Pseudomonadota</taxon>
        <taxon>Gammaproteobacteria</taxon>
        <taxon>Candidatus Methanofishera</taxon>
    </lineage>
</organism>
<accession>A0A7Z0MNR5</accession>
<protein>
    <submittedName>
        <fullName evidence="1">Type II toxin-antitoxin system RelE/ParE family toxin</fullName>
    </submittedName>
</protein>
<dbReference type="AlphaFoldDB" id="A0A7Z0MNR5"/>
<reference evidence="1 2" key="1">
    <citation type="submission" date="2020-05" db="EMBL/GenBank/DDBJ databases">
        <title>Horizontal transmission and recombination maintain forever young bacterial symbiont genomes.</title>
        <authorList>
            <person name="Russell S.L."/>
            <person name="Pepper-Tunick E."/>
            <person name="Svedberg J."/>
            <person name="Byrne A."/>
            <person name="Ruelas Castillo J."/>
            <person name="Vollmers C."/>
            <person name="Beinart R.A."/>
            <person name="Corbett-Detig R."/>
        </authorList>
    </citation>
    <scope>NUCLEOTIDE SEQUENCE [LARGE SCALE GENOMIC DNA]</scope>
    <source>
        <strain evidence="1">4727-3</strain>
    </source>
</reference>
<dbReference type="InterPro" id="IPR035093">
    <property type="entry name" value="RelE/ParE_toxin_dom_sf"/>
</dbReference>
<sequence length="106" mass="12473">MSNYKPLRISNPAKNDLQHNAAYTIHVWGEDQKKVYFDLIKKSFNTLSTVGNIGKKRDGLAQDVLKSTRYIFGKQFRSLLYSVFYILEWILKGTYNHRLLFPRSAW</sequence>
<gene>
    <name evidence="1" type="ORF">H0A75_04820</name>
</gene>
<dbReference type="Gene3D" id="3.30.2310.20">
    <property type="entry name" value="RelE-like"/>
    <property type="match status" value="1"/>
</dbReference>
<evidence type="ECO:0000313" key="1">
    <source>
        <dbReference type="EMBL" id="NYT47021.1"/>
    </source>
</evidence>
<comment type="caution">
    <text evidence="1">The sequence shown here is derived from an EMBL/GenBank/DDBJ whole genome shotgun (WGS) entry which is preliminary data.</text>
</comment>